<organism evidence="2 3">
    <name type="scientific">Aureobasidium pullulans</name>
    <name type="common">Black yeast</name>
    <name type="synonym">Pullularia pullulans</name>
    <dbReference type="NCBI Taxonomy" id="5580"/>
    <lineage>
        <taxon>Eukaryota</taxon>
        <taxon>Fungi</taxon>
        <taxon>Dikarya</taxon>
        <taxon>Ascomycota</taxon>
        <taxon>Pezizomycotina</taxon>
        <taxon>Dothideomycetes</taxon>
        <taxon>Dothideomycetidae</taxon>
        <taxon>Dothideales</taxon>
        <taxon>Saccotheciaceae</taxon>
        <taxon>Aureobasidium</taxon>
    </lineage>
</organism>
<feature type="region of interest" description="Disordered" evidence="1">
    <location>
        <begin position="141"/>
        <end position="183"/>
    </location>
</feature>
<feature type="compositionally biased region" description="Low complexity" evidence="1">
    <location>
        <begin position="61"/>
        <end position="73"/>
    </location>
</feature>
<dbReference type="EMBL" id="QZBZ01000091">
    <property type="protein sequence ID" value="TIA37006.1"/>
    <property type="molecule type" value="Genomic_DNA"/>
</dbReference>
<feature type="compositionally biased region" description="Pro residues" evidence="1">
    <location>
        <begin position="153"/>
        <end position="172"/>
    </location>
</feature>
<name>A0A4T0BQK5_AURPU</name>
<feature type="region of interest" description="Disordered" evidence="1">
    <location>
        <begin position="405"/>
        <end position="478"/>
    </location>
</feature>
<feature type="region of interest" description="Disordered" evidence="1">
    <location>
        <begin position="1"/>
        <end position="117"/>
    </location>
</feature>
<feature type="compositionally biased region" description="Low complexity" evidence="1">
    <location>
        <begin position="23"/>
        <end position="38"/>
    </location>
</feature>
<sequence length="567" mass="61927">MAIGEESRRAYEQSMWSPPQKPVGVGVVEQQWQQQQSEQPRRTPSFEKSSVSHYFEGWNAGSLSLPSGSGLRPPHAPSPQPSPKTQLSPSNPFESRRPLRLGEYPQGNLRLPTNTNNDDDFFALAKPETNHEFALSRTPTIELHPAPTKPAQGPVPTPVRGPSPLPPAPTPTPSSSEKDSYSEASSFAYCLRRERTSKKTFKKVMVSPPHLSLATPARPAPPRSIVSSPAIVMQSAPPSPGFQPIAKSMTFSEAVIKTRHASPHHHDADHGHISFRNSKLKNRRVRASIGLGVSVATSIPRPANSGPFRGRYRSSVSRELSPPAITPQRSSDAIPIRDIRRRPGHPGNPVSFVSTVGSVGESIEQGQEEAKPSPPPEEPPKQGFLRVLTVHSIVPGPIRREATKLMQNESPYRRQSKQASAVSRPPTPEPRCFGLFSSRSRRRGTHSSVQTSDTGKGKSSKRKESYVASDGREYPSRAVPGLSFLPSEMQRVNTPPMGGALMSPGSKSRGFFFDYTNPPGVGDEPETRRDSVAGSMEHVPWTFNTPWEAKANGMGNAKGAMQKPDYF</sequence>
<dbReference type="Proteomes" id="UP000308724">
    <property type="component" value="Unassembled WGS sequence"/>
</dbReference>
<comment type="caution">
    <text evidence="2">The sequence shown here is derived from an EMBL/GenBank/DDBJ whole genome shotgun (WGS) entry which is preliminary data.</text>
</comment>
<dbReference type="AlphaFoldDB" id="A0A4T0BQK5"/>
<evidence type="ECO:0000313" key="2">
    <source>
        <dbReference type="EMBL" id="TIA37006.1"/>
    </source>
</evidence>
<feature type="region of interest" description="Disordered" evidence="1">
    <location>
        <begin position="300"/>
        <end position="382"/>
    </location>
</feature>
<accession>A0A4T0BQK5</accession>
<feature type="compositionally biased region" description="Basic and acidic residues" evidence="1">
    <location>
        <begin position="462"/>
        <end position="475"/>
    </location>
</feature>
<evidence type="ECO:0000256" key="1">
    <source>
        <dbReference type="SAM" id="MobiDB-lite"/>
    </source>
</evidence>
<reference evidence="2 3" key="1">
    <citation type="submission" date="2018-10" db="EMBL/GenBank/DDBJ databases">
        <title>Fifty Aureobasidium pullulans genomes reveal a recombining polyextremotolerant generalist.</title>
        <authorList>
            <person name="Gostincar C."/>
            <person name="Turk M."/>
            <person name="Zajc J."/>
            <person name="Gunde-Cimerman N."/>
        </authorList>
    </citation>
    <scope>NUCLEOTIDE SEQUENCE [LARGE SCALE GENOMIC DNA]</scope>
    <source>
        <strain evidence="2 3">EXF-1645</strain>
    </source>
</reference>
<evidence type="ECO:0000313" key="3">
    <source>
        <dbReference type="Proteomes" id="UP000308724"/>
    </source>
</evidence>
<proteinExistence type="predicted"/>
<gene>
    <name evidence="2" type="ORF">D6C78_05025</name>
</gene>
<feature type="compositionally biased region" description="Basic and acidic residues" evidence="1">
    <location>
        <begin position="1"/>
        <end position="11"/>
    </location>
</feature>
<protein>
    <submittedName>
        <fullName evidence="2">Uncharacterized protein</fullName>
    </submittedName>
</protein>
<feature type="compositionally biased region" description="Polar residues" evidence="1">
    <location>
        <begin position="84"/>
        <end position="93"/>
    </location>
</feature>